<reference evidence="2 3" key="1">
    <citation type="submission" date="2019-12" db="EMBL/GenBank/DDBJ databases">
        <title>Whole-genome sequencing of Allorhizobium vitis.</title>
        <authorList>
            <person name="Gan H.M."/>
            <person name="Szegedi E."/>
            <person name="Burr T."/>
            <person name="Savka M.A."/>
        </authorList>
    </citation>
    <scope>NUCLEOTIDE SEQUENCE [LARGE SCALE GENOMIC DNA]</scope>
    <source>
        <strain evidence="2 3">CG989</strain>
    </source>
</reference>
<dbReference type="AlphaFoldDB" id="A0AAE4WGJ9"/>
<dbReference type="Proteomes" id="UP000436692">
    <property type="component" value="Unassembled WGS sequence"/>
</dbReference>
<keyword evidence="1" id="KW-0812">Transmembrane</keyword>
<dbReference type="RefSeq" id="WP_156548693.1">
    <property type="nucleotide sequence ID" value="NZ_JABAEJ010000006.1"/>
</dbReference>
<name>A0AAE4WGJ9_AGRVI</name>
<keyword evidence="1" id="KW-0472">Membrane</keyword>
<feature type="transmembrane region" description="Helical" evidence="1">
    <location>
        <begin position="42"/>
        <end position="62"/>
    </location>
</feature>
<accession>A0AAE4WGJ9</accession>
<gene>
    <name evidence="2" type="ORF">GOZ95_19105</name>
</gene>
<evidence type="ECO:0000313" key="3">
    <source>
        <dbReference type="Proteomes" id="UP000436692"/>
    </source>
</evidence>
<proteinExistence type="predicted"/>
<evidence type="ECO:0000256" key="1">
    <source>
        <dbReference type="SAM" id="Phobius"/>
    </source>
</evidence>
<evidence type="ECO:0000313" key="2">
    <source>
        <dbReference type="EMBL" id="MUZ59555.1"/>
    </source>
</evidence>
<protein>
    <submittedName>
        <fullName evidence="2">Uncharacterized protein</fullName>
    </submittedName>
</protein>
<dbReference type="EMBL" id="WPHM01000011">
    <property type="protein sequence ID" value="MUZ59555.1"/>
    <property type="molecule type" value="Genomic_DNA"/>
</dbReference>
<feature type="transmembrane region" description="Helical" evidence="1">
    <location>
        <begin position="82"/>
        <end position="102"/>
    </location>
</feature>
<keyword evidence="1" id="KW-1133">Transmembrane helix</keyword>
<organism evidence="2 3">
    <name type="scientific">Agrobacterium vitis</name>
    <name type="common">Rhizobium vitis</name>
    <dbReference type="NCBI Taxonomy" id="373"/>
    <lineage>
        <taxon>Bacteria</taxon>
        <taxon>Pseudomonadati</taxon>
        <taxon>Pseudomonadota</taxon>
        <taxon>Alphaproteobacteria</taxon>
        <taxon>Hyphomicrobiales</taxon>
        <taxon>Rhizobiaceae</taxon>
        <taxon>Rhizobium/Agrobacterium group</taxon>
        <taxon>Agrobacterium</taxon>
    </lineage>
</organism>
<comment type="caution">
    <text evidence="2">The sequence shown here is derived from an EMBL/GenBank/DDBJ whole genome shotgun (WGS) entry which is preliminary data.</text>
</comment>
<sequence length="168" mass="18320">MATKEETEAEQELRIRSAERAHDRDLKGVEVHSKQIEAFAQIAMRAPALVAAGGVAASLGFYSANYERLAGHAEALKLFNDALTWMLMGILLTLLAPGLAYFSQLAYLDSVSSREHHWFSPYSRATRRAKIGEIIGNICRWSCVAVVTASIACVATGGIKFLHLVATL</sequence>